<reference evidence="3 4" key="1">
    <citation type="submission" date="2016-10" db="EMBL/GenBank/DDBJ databases">
        <authorList>
            <person name="Varghese N."/>
            <person name="Submissions S."/>
        </authorList>
    </citation>
    <scope>NUCLEOTIDE SEQUENCE [LARGE SCALE GENOMIC DNA]</scope>
    <source>
        <strain evidence="3 4">CGMCC 1.6497</strain>
    </source>
</reference>
<feature type="transmembrane region" description="Helical" evidence="1">
    <location>
        <begin position="127"/>
        <end position="148"/>
    </location>
</feature>
<keyword evidence="1" id="KW-0472">Membrane</keyword>
<feature type="transmembrane region" description="Helical" evidence="1">
    <location>
        <begin position="46"/>
        <end position="76"/>
    </location>
</feature>
<keyword evidence="1" id="KW-1133">Transmembrane helix</keyword>
<accession>A0A1H0R3H7</accession>
<proteinExistence type="predicted"/>
<evidence type="ECO:0000313" key="4">
    <source>
        <dbReference type="Proteomes" id="UP000198795"/>
    </source>
</evidence>
<keyword evidence="1" id="KW-0812">Transmembrane</keyword>
<name>A0A1H0R3H7_9HYPH</name>
<feature type="transmembrane region" description="Helical" evidence="1">
    <location>
        <begin position="154"/>
        <end position="173"/>
    </location>
</feature>
<dbReference type="RefSeq" id="WP_090229164.1">
    <property type="nucleotide sequence ID" value="NZ_FNJC01000003.1"/>
</dbReference>
<dbReference type="EMBL" id="FNJC01000003">
    <property type="protein sequence ID" value="SDP23528.1"/>
    <property type="molecule type" value="Genomic_DNA"/>
</dbReference>
<dbReference type="Pfam" id="PF09835">
    <property type="entry name" value="DUF2062"/>
    <property type="match status" value="1"/>
</dbReference>
<dbReference type="Proteomes" id="UP000198795">
    <property type="component" value="Unassembled WGS sequence"/>
</dbReference>
<gene>
    <name evidence="3" type="ORF">SAMN04488061_2585</name>
</gene>
<dbReference type="PANTHER" id="PTHR40547:SF1">
    <property type="entry name" value="SLL0298 PROTEIN"/>
    <property type="match status" value="1"/>
</dbReference>
<dbReference type="InterPro" id="IPR018639">
    <property type="entry name" value="DUF2062"/>
</dbReference>
<evidence type="ECO:0000313" key="3">
    <source>
        <dbReference type="EMBL" id="SDP23528.1"/>
    </source>
</evidence>
<feature type="transmembrane region" description="Helical" evidence="1">
    <location>
        <begin position="96"/>
        <end position="115"/>
    </location>
</feature>
<organism evidence="3 4">
    <name type="scientific">Filomicrobium insigne</name>
    <dbReference type="NCBI Taxonomy" id="418854"/>
    <lineage>
        <taxon>Bacteria</taxon>
        <taxon>Pseudomonadati</taxon>
        <taxon>Pseudomonadota</taxon>
        <taxon>Alphaproteobacteria</taxon>
        <taxon>Hyphomicrobiales</taxon>
        <taxon>Hyphomicrobiaceae</taxon>
        <taxon>Filomicrobium</taxon>
    </lineage>
</organism>
<comment type="caution">
    <text evidence="3">The sequence shown here is derived from an EMBL/GenBank/DDBJ whole genome shotgun (WGS) entry which is preliminary data.</text>
</comment>
<evidence type="ECO:0000259" key="2">
    <source>
        <dbReference type="Pfam" id="PF09835"/>
    </source>
</evidence>
<dbReference type="PANTHER" id="PTHR40547">
    <property type="entry name" value="SLL0298 PROTEIN"/>
    <property type="match status" value="1"/>
</dbReference>
<protein>
    <recommendedName>
        <fullName evidence="2">DUF2062 domain-containing protein</fullName>
    </recommendedName>
</protein>
<keyword evidence="4" id="KW-1185">Reference proteome</keyword>
<feature type="domain" description="DUF2062" evidence="2">
    <location>
        <begin position="27"/>
        <end position="185"/>
    </location>
</feature>
<sequence length="208" mass="23089">MIFKRRTPPTFLERVRVLVWPRHTWERSLKYIALRLMRVRATPHQLALGFAVGVFAAITPLVGIQMLIAGVITLALRASFTAAMLGTFFGNPLTWAIVWPATYATGSFLLGIPAATKTADLAQQLSLFWDTVWQLSPEMILAALGLAWPYMKPMLIGTLPVGAVIATVCYIFCKRAALAHQQRRRRLSPQGSGYPLGDLLATYDPEYS</sequence>
<evidence type="ECO:0000256" key="1">
    <source>
        <dbReference type="SAM" id="Phobius"/>
    </source>
</evidence>